<name>A0A7S5UXL3_9CAUD</name>
<sequence>MEDLKIGQSVEISKEHSYRNGTRYRIRNRTIRYIDRPRNVFGRVWRLSKNTYRYESFRTGTGQHVFGKATTFSAAYNELIRRYFYY</sequence>
<reference evidence="1 2" key="1">
    <citation type="submission" date="2020-01" db="EMBL/GenBank/DDBJ databases">
        <title>Patterns of diversity and host range of bacteriophage communities associated with bean-nodulatin bacteria.</title>
        <authorList>
            <person name="Vann Cauwenberghe J."/>
            <person name="Santamaria R.I."/>
            <person name="Bustos P."/>
            <person name="Juarez S."/>
            <person name="Gonzalez V."/>
        </authorList>
    </citation>
    <scope>NUCLEOTIDE SEQUENCE [LARGE SCALE GENOMIC DNA]</scope>
    <source>
        <strain evidence="2">RHph</strain>
    </source>
</reference>
<gene>
    <name evidence="1" type="ORF">EVC04_051</name>
</gene>
<proteinExistence type="predicted"/>
<organism evidence="1 2">
    <name type="scientific">Rhizobium phage RHph_I1_9</name>
    <dbReference type="NCBI Taxonomy" id="2509729"/>
    <lineage>
        <taxon>Viruses</taxon>
        <taxon>Duplodnaviria</taxon>
        <taxon>Heunggongvirae</taxon>
        <taxon>Uroviricota</taxon>
        <taxon>Caudoviricetes</taxon>
        <taxon>Pootjesviridae</taxon>
        <taxon>Staniewskivirinae</taxon>
        <taxon>Trinifflemingvirus</taxon>
        <taxon>Trinifflemingvirus I19</taxon>
    </lineage>
</organism>
<accession>A0A7S5UXL3</accession>
<dbReference type="EMBL" id="MN988532">
    <property type="protein sequence ID" value="QIG73488.1"/>
    <property type="molecule type" value="Genomic_DNA"/>
</dbReference>
<evidence type="ECO:0000313" key="2">
    <source>
        <dbReference type="Proteomes" id="UP000615696"/>
    </source>
</evidence>
<protein>
    <submittedName>
        <fullName evidence="1">Uncharacterized protein</fullName>
    </submittedName>
</protein>
<keyword evidence="2" id="KW-1185">Reference proteome</keyword>
<dbReference type="Proteomes" id="UP000615696">
    <property type="component" value="Segment"/>
</dbReference>
<evidence type="ECO:0000313" key="1">
    <source>
        <dbReference type="EMBL" id="QIG73488.1"/>
    </source>
</evidence>